<dbReference type="KEGG" id="mlr:MELLADRAFT_70681"/>
<reference evidence="8" key="1">
    <citation type="journal article" date="2011" name="Proc. Natl. Acad. Sci. U.S.A.">
        <title>Obligate biotrophy features unraveled by the genomic analysis of rust fungi.</title>
        <authorList>
            <person name="Duplessis S."/>
            <person name="Cuomo C.A."/>
            <person name="Lin Y.-C."/>
            <person name="Aerts A."/>
            <person name="Tisserant E."/>
            <person name="Veneault-Fourrey C."/>
            <person name="Joly D.L."/>
            <person name="Hacquard S."/>
            <person name="Amselem J."/>
            <person name="Cantarel B.L."/>
            <person name="Chiu R."/>
            <person name="Coutinho P.M."/>
            <person name="Feau N."/>
            <person name="Field M."/>
            <person name="Frey P."/>
            <person name="Gelhaye E."/>
            <person name="Goldberg J."/>
            <person name="Grabherr M.G."/>
            <person name="Kodira C.D."/>
            <person name="Kohler A."/>
            <person name="Kuees U."/>
            <person name="Lindquist E.A."/>
            <person name="Lucas S.M."/>
            <person name="Mago R."/>
            <person name="Mauceli E."/>
            <person name="Morin E."/>
            <person name="Murat C."/>
            <person name="Pangilinan J.L."/>
            <person name="Park R."/>
            <person name="Pearson M."/>
            <person name="Quesneville H."/>
            <person name="Rouhier N."/>
            <person name="Sakthikumar S."/>
            <person name="Salamov A.A."/>
            <person name="Schmutz J."/>
            <person name="Selles B."/>
            <person name="Shapiro H."/>
            <person name="Tanguay P."/>
            <person name="Tuskan G.A."/>
            <person name="Henrissat B."/>
            <person name="Van de Peer Y."/>
            <person name="Rouze P."/>
            <person name="Ellis J.G."/>
            <person name="Dodds P.N."/>
            <person name="Schein J.E."/>
            <person name="Zhong S."/>
            <person name="Hamelin R.C."/>
            <person name="Grigoriev I.V."/>
            <person name="Szabo L.J."/>
            <person name="Martin F."/>
        </authorList>
    </citation>
    <scope>NUCLEOTIDE SEQUENCE [LARGE SCALE GENOMIC DNA]</scope>
    <source>
        <strain evidence="8">98AG31 / pathotype 3-4-7</strain>
    </source>
</reference>
<dbReference type="CDD" id="cd02181">
    <property type="entry name" value="GH16_fungal_Lam16A_glucanase"/>
    <property type="match status" value="1"/>
</dbReference>
<dbReference type="InParanoid" id="F4R5E2"/>
<dbReference type="GO" id="GO:0004553">
    <property type="term" value="F:hydrolase activity, hydrolyzing O-glycosyl compounds"/>
    <property type="evidence" value="ECO:0007669"/>
    <property type="project" value="InterPro"/>
</dbReference>
<evidence type="ECO:0000256" key="4">
    <source>
        <dbReference type="SAM" id="MobiDB-lite"/>
    </source>
</evidence>
<dbReference type="EMBL" id="GL883091">
    <property type="protein sequence ID" value="EGG12275.1"/>
    <property type="molecule type" value="Genomic_DNA"/>
</dbReference>
<dbReference type="InterPro" id="IPR013320">
    <property type="entry name" value="ConA-like_dom_sf"/>
</dbReference>
<dbReference type="PANTHER" id="PTHR10963">
    <property type="entry name" value="GLYCOSYL HYDROLASE-RELATED"/>
    <property type="match status" value="1"/>
</dbReference>
<dbReference type="PROSITE" id="PS51762">
    <property type="entry name" value="GH16_2"/>
    <property type="match status" value="1"/>
</dbReference>
<dbReference type="Gene3D" id="2.60.120.200">
    <property type="match status" value="1"/>
</dbReference>
<dbReference type="AlphaFoldDB" id="F4R5E2"/>
<keyword evidence="3" id="KW-0326">Glycosidase</keyword>
<evidence type="ECO:0000256" key="3">
    <source>
        <dbReference type="ARBA" id="ARBA00023295"/>
    </source>
</evidence>
<dbReference type="InterPro" id="IPR050546">
    <property type="entry name" value="Glycosyl_Hydrlase_16"/>
</dbReference>
<dbReference type="GO" id="GO:0009251">
    <property type="term" value="P:glucan catabolic process"/>
    <property type="evidence" value="ECO:0007669"/>
    <property type="project" value="TreeGrafter"/>
</dbReference>
<keyword evidence="8" id="KW-1185">Reference proteome</keyword>
<dbReference type="eggNOG" id="ENOG502RY4F">
    <property type="taxonomic scope" value="Eukaryota"/>
</dbReference>
<dbReference type="InterPro" id="IPR000757">
    <property type="entry name" value="Beta-glucanase-like"/>
</dbReference>
<evidence type="ECO:0000259" key="6">
    <source>
        <dbReference type="PROSITE" id="PS51762"/>
    </source>
</evidence>
<evidence type="ECO:0000313" key="7">
    <source>
        <dbReference type="EMBL" id="EGG12275.1"/>
    </source>
</evidence>
<name>F4R5E2_MELLP</name>
<dbReference type="HOGENOM" id="CLU_016972_0_2_1"/>
<feature type="chain" id="PRO_5003314813" evidence="5">
    <location>
        <begin position="23"/>
        <end position="420"/>
    </location>
</feature>
<dbReference type="FunFam" id="2.60.120.200:FF:000114">
    <property type="entry name" value="Probable endo-1,3(4)-beta-glucanase NFIA_089530"/>
    <property type="match status" value="1"/>
</dbReference>
<dbReference type="Proteomes" id="UP000001072">
    <property type="component" value="Unassembled WGS sequence"/>
</dbReference>
<dbReference type="STRING" id="747676.F4R5E2"/>
<feature type="region of interest" description="Disordered" evidence="4">
    <location>
        <begin position="58"/>
        <end position="80"/>
    </location>
</feature>
<keyword evidence="2 7" id="KW-0378">Hydrolase</keyword>
<dbReference type="OrthoDB" id="192832at2759"/>
<protein>
    <submittedName>
        <fullName evidence="7">Family 16 glycoside hydrolase</fullName>
    </submittedName>
</protein>
<sequence>MIASYFLHLIPFLSILVDESLSTHHSINRNIKRVHPRHIKTRGLIDYASSQLKDVESSLIPPPISSQQQAHTDKSKTKSSVVTHQKGSLLGLNASISVGVSSSGSGYYPTTYKLKSESSGKTFFDHWDFFTDADPTHGLVAYQPADSAWKSGLVSLGQNTLSSTLKGKASTAIANYPLTARMKVDSTSWLGDGQNRKSVRITSKAQFKYGLLILDAIRMPYGCSTWPAFWTVGEDWPNQGEIDIVEGVNMLDKNQMTLHTSAGCSIMKTMGANATGQVYDTNCDVTANQNAGCGVGDSNSESYGEGFNNAGGGVFAMEWKSSGISIWRFSRTSIPDDISSKQPNPEKWSQPAAHWDSTHCGALRDQFGQHRIVFDITVCGDWAGGAFGSSGCSGSCAEAMKDPSNFSNAEWEIASVQLYQ</sequence>
<evidence type="ECO:0000256" key="2">
    <source>
        <dbReference type="ARBA" id="ARBA00022801"/>
    </source>
</evidence>
<dbReference type="SUPFAM" id="SSF49899">
    <property type="entry name" value="Concanavalin A-like lectins/glucanases"/>
    <property type="match status" value="1"/>
</dbReference>
<comment type="similarity">
    <text evidence="1">Belongs to the glycosyl hydrolase 16 family.</text>
</comment>
<evidence type="ECO:0000256" key="1">
    <source>
        <dbReference type="ARBA" id="ARBA00006865"/>
    </source>
</evidence>
<feature type="domain" description="GH16" evidence="6">
    <location>
        <begin position="101"/>
        <end position="391"/>
    </location>
</feature>
<dbReference type="PANTHER" id="PTHR10963:SF24">
    <property type="entry name" value="GLYCOSIDASE C21B10.07-RELATED"/>
    <property type="match status" value="1"/>
</dbReference>
<evidence type="ECO:0000313" key="8">
    <source>
        <dbReference type="Proteomes" id="UP000001072"/>
    </source>
</evidence>
<keyword evidence="5" id="KW-0732">Signal</keyword>
<organism evidence="8">
    <name type="scientific">Melampsora larici-populina (strain 98AG31 / pathotype 3-4-7)</name>
    <name type="common">Poplar leaf rust fungus</name>
    <dbReference type="NCBI Taxonomy" id="747676"/>
    <lineage>
        <taxon>Eukaryota</taxon>
        <taxon>Fungi</taxon>
        <taxon>Dikarya</taxon>
        <taxon>Basidiomycota</taxon>
        <taxon>Pucciniomycotina</taxon>
        <taxon>Pucciniomycetes</taxon>
        <taxon>Pucciniales</taxon>
        <taxon>Melampsoraceae</taxon>
        <taxon>Melampsora</taxon>
    </lineage>
</organism>
<feature type="signal peptide" evidence="5">
    <location>
        <begin position="1"/>
        <end position="22"/>
    </location>
</feature>
<evidence type="ECO:0000256" key="5">
    <source>
        <dbReference type="SAM" id="SignalP"/>
    </source>
</evidence>
<gene>
    <name evidence="7" type="ORF">MELLADRAFT_70681</name>
</gene>
<proteinExistence type="inferred from homology"/>
<accession>F4R5E2</accession>
<dbReference type="VEuPathDB" id="FungiDB:MELLADRAFT_70681"/>
<dbReference type="Pfam" id="PF26113">
    <property type="entry name" value="GH16_XgeA"/>
    <property type="match status" value="1"/>
</dbReference>
<dbReference type="GeneID" id="18931600"/>
<dbReference type="RefSeq" id="XP_007404650.1">
    <property type="nucleotide sequence ID" value="XM_007404588.1"/>
</dbReference>